<evidence type="ECO:0000313" key="2">
    <source>
        <dbReference type="Proteomes" id="UP000586918"/>
    </source>
</evidence>
<dbReference type="AlphaFoldDB" id="A0A848DNQ0"/>
<sequence length="257" mass="25784">MILGGIAAVTVLVVVALVALLLGRGGSELPPAAPPSEPVAQAPAAGDDGWDVAAQTELATRAMLELPEAASQPHGLTRDTAGPPLALPAAGVTSGRWVPGGFPATPEGALAQLAALTEAGLSGGDPQAYRQAYESVALPGAPAADTTVMYRNLQQLRAGAGLPRTGAVAGLALTYRTTSGLIKGTTHAGRYAVVCVLGEYSAQHQGRAVAGGFGDCQAMRHVDGEWRISPGAAAAKAPNAWPGTAEAVAAGYRDVVR</sequence>
<organism evidence="1 2">
    <name type="scientific">Pseudonocardia bannensis</name>
    <dbReference type="NCBI Taxonomy" id="630973"/>
    <lineage>
        <taxon>Bacteria</taxon>
        <taxon>Bacillati</taxon>
        <taxon>Actinomycetota</taxon>
        <taxon>Actinomycetes</taxon>
        <taxon>Pseudonocardiales</taxon>
        <taxon>Pseudonocardiaceae</taxon>
        <taxon>Pseudonocardia</taxon>
    </lineage>
</organism>
<proteinExistence type="predicted"/>
<evidence type="ECO:0000313" key="1">
    <source>
        <dbReference type="EMBL" id="NMH94450.1"/>
    </source>
</evidence>
<dbReference type="EMBL" id="JAAXKZ010000111">
    <property type="protein sequence ID" value="NMH94450.1"/>
    <property type="molecule type" value="Genomic_DNA"/>
</dbReference>
<keyword evidence="2" id="KW-1185">Reference proteome</keyword>
<gene>
    <name evidence="1" type="ORF">HF519_23300</name>
</gene>
<reference evidence="1 2" key="1">
    <citation type="submission" date="2020-04" db="EMBL/GenBank/DDBJ databases">
        <authorList>
            <person name="Klaysubun C."/>
            <person name="Duangmal K."/>
            <person name="Lipun K."/>
        </authorList>
    </citation>
    <scope>NUCLEOTIDE SEQUENCE [LARGE SCALE GENOMIC DNA]</scope>
    <source>
        <strain evidence="1 2">DSM 45300</strain>
    </source>
</reference>
<name>A0A848DNQ0_9PSEU</name>
<dbReference type="Proteomes" id="UP000586918">
    <property type="component" value="Unassembled WGS sequence"/>
</dbReference>
<accession>A0A848DNQ0</accession>
<protein>
    <submittedName>
        <fullName evidence="1">Uncharacterized protein</fullName>
    </submittedName>
</protein>
<comment type="caution">
    <text evidence="1">The sequence shown here is derived from an EMBL/GenBank/DDBJ whole genome shotgun (WGS) entry which is preliminary data.</text>
</comment>